<reference evidence="2" key="1">
    <citation type="submission" date="2021-01" db="EMBL/GenBank/DDBJ databases">
        <authorList>
            <consortium name="Genoscope - CEA"/>
            <person name="William W."/>
        </authorList>
    </citation>
    <scope>NUCLEOTIDE SEQUENCE</scope>
</reference>
<evidence type="ECO:0000256" key="1">
    <source>
        <dbReference type="SAM" id="SignalP"/>
    </source>
</evidence>
<feature type="signal peptide" evidence="1">
    <location>
        <begin position="1"/>
        <end position="19"/>
    </location>
</feature>
<gene>
    <name evidence="2" type="ORF">PSON_ATCC_30995.1.T0030242</name>
</gene>
<protein>
    <submittedName>
        <fullName evidence="2">Uncharacterized protein</fullName>
    </submittedName>
</protein>
<dbReference type="AlphaFoldDB" id="A0A8S1K814"/>
<keyword evidence="3" id="KW-1185">Reference proteome</keyword>
<dbReference type="Proteomes" id="UP000692954">
    <property type="component" value="Unassembled WGS sequence"/>
</dbReference>
<name>A0A8S1K814_9CILI</name>
<comment type="caution">
    <text evidence="2">The sequence shown here is derived from an EMBL/GenBank/DDBJ whole genome shotgun (WGS) entry which is preliminary data.</text>
</comment>
<proteinExistence type="predicted"/>
<feature type="chain" id="PRO_5035894609" evidence="1">
    <location>
        <begin position="20"/>
        <end position="58"/>
    </location>
</feature>
<keyword evidence="1" id="KW-0732">Signal</keyword>
<organism evidence="2 3">
    <name type="scientific">Paramecium sonneborni</name>
    <dbReference type="NCBI Taxonomy" id="65129"/>
    <lineage>
        <taxon>Eukaryota</taxon>
        <taxon>Sar</taxon>
        <taxon>Alveolata</taxon>
        <taxon>Ciliophora</taxon>
        <taxon>Intramacronucleata</taxon>
        <taxon>Oligohymenophorea</taxon>
        <taxon>Peniculida</taxon>
        <taxon>Parameciidae</taxon>
        <taxon>Paramecium</taxon>
    </lineage>
</organism>
<accession>A0A8S1K814</accession>
<evidence type="ECO:0000313" key="3">
    <source>
        <dbReference type="Proteomes" id="UP000692954"/>
    </source>
</evidence>
<sequence length="58" mass="7176">MHLILILLAILVYWRLSTKQHQNYFEIHFIMMKNTTKYNNQYVSKVYQNTRQIKDMDP</sequence>
<dbReference type="EMBL" id="CAJJDN010000003">
    <property type="protein sequence ID" value="CAD8048486.1"/>
    <property type="molecule type" value="Genomic_DNA"/>
</dbReference>
<evidence type="ECO:0000313" key="2">
    <source>
        <dbReference type="EMBL" id="CAD8048486.1"/>
    </source>
</evidence>